<dbReference type="PANTHER" id="PTHR39181">
    <property type="entry name" value="TYROSINE-PROTEIN PHOSPHATASE YWQE"/>
    <property type="match status" value="1"/>
</dbReference>
<dbReference type="SUPFAM" id="SSF89550">
    <property type="entry name" value="PHP domain-like"/>
    <property type="match status" value="1"/>
</dbReference>
<dbReference type="GO" id="GO:0030145">
    <property type="term" value="F:manganese ion binding"/>
    <property type="evidence" value="ECO:0007669"/>
    <property type="project" value="UniProtKB-UniRule"/>
</dbReference>
<proteinExistence type="inferred from homology"/>
<accession>A0A926NEA8</accession>
<dbReference type="PANTHER" id="PTHR39181:SF1">
    <property type="entry name" value="TYROSINE-PROTEIN PHOSPHATASE YWQE"/>
    <property type="match status" value="1"/>
</dbReference>
<dbReference type="InterPro" id="IPR016195">
    <property type="entry name" value="Pol/histidinol_Pase-like"/>
</dbReference>
<evidence type="ECO:0000256" key="4">
    <source>
        <dbReference type="ARBA" id="ARBA00051722"/>
    </source>
</evidence>
<reference evidence="6" key="1">
    <citation type="submission" date="2020-09" db="EMBL/GenBank/DDBJ databases">
        <title>A novel bacterium of genus Bacillus, isolated from South China Sea.</title>
        <authorList>
            <person name="Huang H."/>
            <person name="Mo K."/>
            <person name="Hu Y."/>
        </authorList>
    </citation>
    <scope>NUCLEOTIDE SEQUENCE</scope>
    <source>
        <strain evidence="6">IB182487</strain>
    </source>
</reference>
<evidence type="ECO:0000256" key="3">
    <source>
        <dbReference type="ARBA" id="ARBA00022912"/>
    </source>
</evidence>
<dbReference type="InterPro" id="IPR016667">
    <property type="entry name" value="Caps_polysacc_synth_CpsB/CapC"/>
</dbReference>
<keyword evidence="7" id="KW-1185">Reference proteome</keyword>
<evidence type="ECO:0000256" key="2">
    <source>
        <dbReference type="ARBA" id="ARBA00022801"/>
    </source>
</evidence>
<keyword evidence="3 5" id="KW-0904">Protein phosphatase</keyword>
<dbReference type="PIRSF" id="PIRSF016557">
    <property type="entry name" value="Caps_synth_CpsB"/>
    <property type="match status" value="1"/>
</dbReference>
<evidence type="ECO:0000256" key="5">
    <source>
        <dbReference type="PIRNR" id="PIRNR016557"/>
    </source>
</evidence>
<dbReference type="Gene3D" id="3.20.20.140">
    <property type="entry name" value="Metal-dependent hydrolases"/>
    <property type="match status" value="1"/>
</dbReference>
<dbReference type="RefSeq" id="WP_191161100.1">
    <property type="nucleotide sequence ID" value="NZ_JACXAI010000035.1"/>
</dbReference>
<dbReference type="Pfam" id="PF19567">
    <property type="entry name" value="CpsB_CapC"/>
    <property type="match status" value="1"/>
</dbReference>
<evidence type="ECO:0000313" key="6">
    <source>
        <dbReference type="EMBL" id="MBD1382672.1"/>
    </source>
</evidence>
<dbReference type="EC" id="3.1.3.48" evidence="5"/>
<comment type="catalytic activity">
    <reaction evidence="4 5">
        <text>O-phospho-L-tyrosyl-[protein] + H2O = L-tyrosyl-[protein] + phosphate</text>
        <dbReference type="Rhea" id="RHEA:10684"/>
        <dbReference type="Rhea" id="RHEA-COMP:10136"/>
        <dbReference type="Rhea" id="RHEA-COMP:20101"/>
        <dbReference type="ChEBI" id="CHEBI:15377"/>
        <dbReference type="ChEBI" id="CHEBI:43474"/>
        <dbReference type="ChEBI" id="CHEBI:46858"/>
        <dbReference type="ChEBI" id="CHEBI:61978"/>
        <dbReference type="EC" id="3.1.3.48"/>
    </reaction>
</comment>
<dbReference type="GO" id="GO:0004725">
    <property type="term" value="F:protein tyrosine phosphatase activity"/>
    <property type="evidence" value="ECO:0007669"/>
    <property type="project" value="UniProtKB-UniRule"/>
</dbReference>
<sequence>MIDIHSHILPDVDDGAKSIEESIEMAKQAVEEGITQIIATPHHRNGRWENEKQLVLEKVDQLNHLFIENKIPLTVLPGQEVRIFGEIAKERSDLLTLVQSNYLLIEFPSNHVPRYAEQLIFDLGLKGITPIIAHPERNSEISENPDLLFKLVKKGALSQLTAASAAGGFGKKAKKLSMQLIEANLVHFIASDAHNTGNRNFQMQAGLQEVKKEFGNSVIYYFQENSELLVNKHTIYREDPMKVKKKKFLGIF</sequence>
<dbReference type="AlphaFoldDB" id="A0A926NEA8"/>
<evidence type="ECO:0000313" key="7">
    <source>
        <dbReference type="Proteomes" id="UP000626844"/>
    </source>
</evidence>
<gene>
    <name evidence="6" type="ORF">IC621_20925</name>
</gene>
<protein>
    <recommendedName>
        <fullName evidence="5">Tyrosine-protein phosphatase</fullName>
        <ecNumber evidence="5">3.1.3.48</ecNumber>
    </recommendedName>
</protein>
<evidence type="ECO:0000256" key="1">
    <source>
        <dbReference type="ARBA" id="ARBA00005750"/>
    </source>
</evidence>
<keyword evidence="2 5" id="KW-0378">Hydrolase</keyword>
<comment type="similarity">
    <text evidence="1 5">Belongs to the metallo-dependent hydrolases superfamily. CpsB/CapC family.</text>
</comment>
<dbReference type="EMBL" id="JACXAI010000035">
    <property type="protein sequence ID" value="MBD1382672.1"/>
    <property type="molecule type" value="Genomic_DNA"/>
</dbReference>
<organism evidence="6 7">
    <name type="scientific">Metabacillus arenae</name>
    <dbReference type="NCBI Taxonomy" id="2771434"/>
    <lineage>
        <taxon>Bacteria</taxon>
        <taxon>Bacillati</taxon>
        <taxon>Bacillota</taxon>
        <taxon>Bacilli</taxon>
        <taxon>Bacillales</taxon>
        <taxon>Bacillaceae</taxon>
        <taxon>Metabacillus</taxon>
    </lineage>
</organism>
<name>A0A926NEA8_9BACI</name>
<dbReference type="Proteomes" id="UP000626844">
    <property type="component" value="Unassembled WGS sequence"/>
</dbReference>
<comment type="caution">
    <text evidence="6">The sequence shown here is derived from an EMBL/GenBank/DDBJ whole genome shotgun (WGS) entry which is preliminary data.</text>
</comment>